<reference evidence="2 4" key="2">
    <citation type="submission" date="2016-10" db="EMBL/GenBank/DDBJ databases">
        <authorList>
            <person name="Varghese N."/>
            <person name="Submissions S."/>
        </authorList>
    </citation>
    <scope>NUCLEOTIDE SEQUENCE [LARGE SCALE GENOMIC DNA]</scope>
    <source>
        <strain evidence="2 4">DSM 6083</strain>
    </source>
</reference>
<dbReference type="Proteomes" id="UP000031271">
    <property type="component" value="Chromosome"/>
</dbReference>
<dbReference type="RefSeq" id="WP_043218357.1">
    <property type="nucleotide sequence ID" value="NZ_CP007511.1"/>
</dbReference>
<dbReference type="InterPro" id="IPR010260">
    <property type="entry name" value="AlpA"/>
</dbReference>
<gene>
    <name evidence="1" type="ORF">CL52_02730</name>
    <name evidence="2" type="ORF">SAMN05660875_101558</name>
</gene>
<reference evidence="1 3" key="3">
    <citation type="journal article" name="Genome Announc.">
        <title>Complete Genome Sequence of Pseudomonas balearica DSM 6083T.</title>
        <authorList>
            <person name="Bennasar-Figueras A."/>
            <person name="Salva-Serra F."/>
            <person name="Jaen-Luchoro D."/>
            <person name="Segui C."/>
            <person name="Aliaga F."/>
            <person name="Busquets A."/>
            <person name="Gomila M."/>
            <person name="Moore E.R."/>
            <person name="Lalucat J."/>
        </authorList>
    </citation>
    <scope>NUCLEOTIDE SEQUENCE [LARGE SCALE GENOMIC DNA]</scope>
    <source>
        <strain evidence="3">DSM 6083</strain>
        <strain evidence="1">DSM6083</strain>
    </source>
</reference>
<evidence type="ECO:0000313" key="2">
    <source>
        <dbReference type="EMBL" id="SDM01317.1"/>
    </source>
</evidence>
<evidence type="ECO:0000313" key="4">
    <source>
        <dbReference type="Proteomes" id="UP000182276"/>
    </source>
</evidence>
<name>A0A8D3XYT6_9GAMM</name>
<dbReference type="SUPFAM" id="SSF46955">
    <property type="entry name" value="Putative DNA-binding domain"/>
    <property type="match status" value="1"/>
</dbReference>
<dbReference type="EMBL" id="CP007511">
    <property type="protein sequence ID" value="AJE14007.1"/>
    <property type="molecule type" value="Genomic_DNA"/>
</dbReference>
<evidence type="ECO:0000313" key="3">
    <source>
        <dbReference type="Proteomes" id="UP000031271"/>
    </source>
</evidence>
<dbReference type="AlphaFoldDB" id="A0A8D3XYT6"/>
<proteinExistence type="predicted"/>
<dbReference type="InterPro" id="IPR009061">
    <property type="entry name" value="DNA-bd_dom_put_sf"/>
</dbReference>
<keyword evidence="4" id="KW-1185">Reference proteome</keyword>
<evidence type="ECO:0000313" key="1">
    <source>
        <dbReference type="EMBL" id="AJE14007.1"/>
    </source>
</evidence>
<dbReference type="KEGG" id="pbm:CL52_02730"/>
<dbReference type="Proteomes" id="UP000182276">
    <property type="component" value="Unassembled WGS sequence"/>
</dbReference>
<sequence>MTESAILRYPEVATLLNISQESLYRWQRTGIFPKPIKYGPRCVGWPREVVEQWLADKRAARSAQQ</sequence>
<protein>
    <submittedName>
        <fullName evidence="1">AlpA family transcriptional regulator</fullName>
    </submittedName>
    <submittedName>
        <fullName evidence="2">Transcriptional regulator, AlpA family</fullName>
    </submittedName>
</protein>
<dbReference type="GeneID" id="77258836"/>
<dbReference type="Gene3D" id="1.10.238.160">
    <property type="match status" value="1"/>
</dbReference>
<organism evidence="1 3">
    <name type="scientific">Stutzerimonas balearica DSM 6083</name>
    <dbReference type="NCBI Taxonomy" id="1123016"/>
    <lineage>
        <taxon>Bacteria</taxon>
        <taxon>Pseudomonadati</taxon>
        <taxon>Pseudomonadota</taxon>
        <taxon>Gammaproteobacteria</taxon>
        <taxon>Pseudomonadales</taxon>
        <taxon>Pseudomonadaceae</taxon>
        <taxon>Stutzerimonas</taxon>
    </lineage>
</organism>
<dbReference type="EMBL" id="FNHO01000001">
    <property type="protein sequence ID" value="SDM01317.1"/>
    <property type="molecule type" value="Genomic_DNA"/>
</dbReference>
<accession>A0A8D3XYT6</accession>
<dbReference type="Pfam" id="PF05930">
    <property type="entry name" value="Phage_AlpA"/>
    <property type="match status" value="1"/>
</dbReference>
<reference evidence="3" key="1">
    <citation type="submission" date="2014-03" db="EMBL/GenBank/DDBJ databases">
        <title>Complete genome of Pseudomonas balearica DSM 6083T, a sewage water isolate from an enrichment with 2-methylnaphthalene.</title>
        <authorList>
            <person name="Salva-Serra F."/>
            <person name="Jaen-Luchoro D."/>
            <person name="Busquets A."/>
            <person name="Pena A."/>
            <person name="Gomila M."/>
            <person name="Bosch R."/>
            <person name="Nogales B."/>
            <person name="Garcia-Valdes E."/>
            <person name="Lalucat J."/>
            <person name="Bennasar A."/>
        </authorList>
    </citation>
    <scope>NUCLEOTIDE SEQUENCE [LARGE SCALE GENOMIC DNA]</scope>
    <source>
        <strain evidence="3">DSM 6083</strain>
    </source>
</reference>